<sequence length="121" mass="13372">MVSSSSPRCSSKFPAQCSSSKVFPAICAPQHYPVLVFTCHLPSFGIRAGPLYIQWRVVVAELDVAIEGGVDETHLTSPNWLKQYNTCLSQSIVYFKNMIIKGMAEEGMDQMKALIQEIATT</sequence>
<reference evidence="1 2" key="1">
    <citation type="journal article" date="2022" name="Hortic Res">
        <title>A haplotype resolved chromosomal level avocado genome allows analysis of novel avocado genes.</title>
        <authorList>
            <person name="Nath O."/>
            <person name="Fletcher S.J."/>
            <person name="Hayward A."/>
            <person name="Shaw L.M."/>
            <person name="Masouleh A.K."/>
            <person name="Furtado A."/>
            <person name="Henry R.J."/>
            <person name="Mitter N."/>
        </authorList>
    </citation>
    <scope>NUCLEOTIDE SEQUENCE [LARGE SCALE GENOMIC DNA]</scope>
    <source>
        <strain evidence="2">cv. Hass</strain>
    </source>
</reference>
<comment type="caution">
    <text evidence="1">The sequence shown here is derived from an EMBL/GenBank/DDBJ whole genome shotgun (WGS) entry which is preliminary data.</text>
</comment>
<evidence type="ECO:0000313" key="1">
    <source>
        <dbReference type="EMBL" id="KAJ8621808.1"/>
    </source>
</evidence>
<accession>A0ACC2KLK4</accession>
<dbReference type="EMBL" id="CM056818">
    <property type="protein sequence ID" value="KAJ8621808.1"/>
    <property type="molecule type" value="Genomic_DNA"/>
</dbReference>
<keyword evidence="2" id="KW-1185">Reference proteome</keyword>
<organism evidence="1 2">
    <name type="scientific">Persea americana</name>
    <name type="common">Avocado</name>
    <dbReference type="NCBI Taxonomy" id="3435"/>
    <lineage>
        <taxon>Eukaryota</taxon>
        <taxon>Viridiplantae</taxon>
        <taxon>Streptophyta</taxon>
        <taxon>Embryophyta</taxon>
        <taxon>Tracheophyta</taxon>
        <taxon>Spermatophyta</taxon>
        <taxon>Magnoliopsida</taxon>
        <taxon>Magnoliidae</taxon>
        <taxon>Laurales</taxon>
        <taxon>Lauraceae</taxon>
        <taxon>Persea</taxon>
    </lineage>
</organism>
<evidence type="ECO:0000313" key="2">
    <source>
        <dbReference type="Proteomes" id="UP001234297"/>
    </source>
</evidence>
<name>A0ACC2KLK4_PERAE</name>
<proteinExistence type="predicted"/>
<gene>
    <name evidence="1" type="ORF">MRB53_030337</name>
</gene>
<dbReference type="Proteomes" id="UP001234297">
    <property type="component" value="Chromosome 10"/>
</dbReference>
<protein>
    <submittedName>
        <fullName evidence="1">Uncharacterized protein</fullName>
    </submittedName>
</protein>